<proteinExistence type="predicted"/>
<reference evidence="1" key="1">
    <citation type="submission" date="2020-04" db="EMBL/GenBank/DDBJ databases">
        <authorList>
            <person name="Broberg M."/>
        </authorList>
    </citation>
    <scope>NUCLEOTIDE SEQUENCE</scope>
</reference>
<keyword evidence="2" id="KW-1185">Reference proteome</keyword>
<name>A0ACA9UDD9_BIOOC</name>
<evidence type="ECO:0000313" key="1">
    <source>
        <dbReference type="EMBL" id="CAG9950497.1"/>
    </source>
</evidence>
<gene>
    <name evidence="1" type="ORF">CRV2_00019062</name>
</gene>
<evidence type="ECO:0000313" key="2">
    <source>
        <dbReference type="Proteomes" id="UP000836387"/>
    </source>
</evidence>
<organism evidence="1 2">
    <name type="scientific">Clonostachys rosea f. rosea IK726</name>
    <dbReference type="NCBI Taxonomy" id="1349383"/>
    <lineage>
        <taxon>Eukaryota</taxon>
        <taxon>Fungi</taxon>
        <taxon>Dikarya</taxon>
        <taxon>Ascomycota</taxon>
        <taxon>Pezizomycotina</taxon>
        <taxon>Sordariomycetes</taxon>
        <taxon>Hypocreomycetidae</taxon>
        <taxon>Hypocreales</taxon>
        <taxon>Bionectriaceae</taxon>
        <taxon>Clonostachys</taxon>
    </lineage>
</organism>
<protein>
    <submittedName>
        <fullName evidence="1">Uncharacterized protein</fullName>
    </submittedName>
</protein>
<sequence>MFRTKTRRGEELSAIKAHFDPSASDAPERFLWNQEADGNTIIPDAPERFRCGIGTEMMCPLPARYSLFWPGERSSGLTSKFVLLNVARVSLGGILSVLGRTRIQSGV</sequence>
<dbReference type="Proteomes" id="UP000836387">
    <property type="component" value="Unassembled WGS sequence"/>
</dbReference>
<feature type="non-terminal residue" evidence="1">
    <location>
        <position position="107"/>
    </location>
</feature>
<comment type="caution">
    <text evidence="1">The sequence shown here is derived from an EMBL/GenBank/DDBJ whole genome shotgun (WGS) entry which is preliminary data.</text>
</comment>
<dbReference type="EMBL" id="CADEHS020000178">
    <property type="protein sequence ID" value="CAG9950497.1"/>
    <property type="molecule type" value="Genomic_DNA"/>
</dbReference>
<accession>A0ACA9UDD9</accession>
<reference evidence="1" key="2">
    <citation type="submission" date="2021-10" db="EMBL/GenBank/DDBJ databases">
        <authorList>
            <person name="Piombo E."/>
        </authorList>
    </citation>
    <scope>NUCLEOTIDE SEQUENCE</scope>
</reference>